<dbReference type="EMBL" id="APAU02000100">
    <property type="protein sequence ID" value="EUB56906.1"/>
    <property type="molecule type" value="Genomic_DNA"/>
</dbReference>
<keyword evidence="2" id="KW-1185">Reference proteome</keyword>
<protein>
    <submittedName>
        <fullName evidence="1">Uncharacterized protein</fullName>
    </submittedName>
</protein>
<sequence>MHLKSIYSSNVTRVISRNYISPQFSLLSLSLSVLQNAFEFTSKSSCVQWEHHSMQTSIYIMETINGMVTRVISRNYISPQFSLLSLSLSVLQNAFEFTSKSSCVQWEHHSMQTSIYIMETINGMVLGKLQVAPVKTALKAGFSNQSSNVSLSVFQF</sequence>
<reference evidence="1 2" key="1">
    <citation type="journal article" date="2013" name="Nat. Genet.">
        <title>The genome of the hydatid tapeworm Echinococcus granulosus.</title>
        <authorList>
            <person name="Zheng H."/>
            <person name="Zhang W."/>
            <person name="Zhang L."/>
            <person name="Zhang Z."/>
            <person name="Li J."/>
            <person name="Lu G."/>
            <person name="Zhu Y."/>
            <person name="Wang Y."/>
            <person name="Huang Y."/>
            <person name="Liu J."/>
            <person name="Kang H."/>
            <person name="Chen J."/>
            <person name="Wang L."/>
            <person name="Chen A."/>
            <person name="Yu S."/>
            <person name="Gao Z."/>
            <person name="Jin L."/>
            <person name="Gu W."/>
            <person name="Wang Z."/>
            <person name="Zhao L."/>
            <person name="Shi B."/>
            <person name="Wen H."/>
            <person name="Lin R."/>
            <person name="Jones M.K."/>
            <person name="Brejova B."/>
            <person name="Vinar T."/>
            <person name="Zhao G."/>
            <person name="McManus D.P."/>
            <person name="Chen Z."/>
            <person name="Zhou Y."/>
            <person name="Wang S."/>
        </authorList>
    </citation>
    <scope>NUCLEOTIDE SEQUENCE [LARGE SCALE GENOMIC DNA]</scope>
</reference>
<organism evidence="1 2">
    <name type="scientific">Echinococcus granulosus</name>
    <name type="common">Hydatid tapeworm</name>
    <dbReference type="NCBI Taxonomy" id="6210"/>
    <lineage>
        <taxon>Eukaryota</taxon>
        <taxon>Metazoa</taxon>
        <taxon>Spiralia</taxon>
        <taxon>Lophotrochozoa</taxon>
        <taxon>Platyhelminthes</taxon>
        <taxon>Cestoda</taxon>
        <taxon>Eucestoda</taxon>
        <taxon>Cyclophyllidea</taxon>
        <taxon>Taeniidae</taxon>
        <taxon>Echinococcus</taxon>
        <taxon>Echinococcus granulosus group</taxon>
    </lineage>
</organism>
<gene>
    <name evidence="1" type="ORF">EGR_08258</name>
</gene>
<evidence type="ECO:0000313" key="2">
    <source>
        <dbReference type="Proteomes" id="UP000019149"/>
    </source>
</evidence>
<accession>W6U8U8</accession>
<proteinExistence type="predicted"/>
<dbReference type="CTD" id="36343973"/>
<dbReference type="RefSeq" id="XP_024348102.1">
    <property type="nucleotide sequence ID" value="XM_024497507.1"/>
</dbReference>
<name>W6U8U8_ECHGR</name>
<dbReference type="GeneID" id="36343973"/>
<evidence type="ECO:0000313" key="1">
    <source>
        <dbReference type="EMBL" id="EUB56906.1"/>
    </source>
</evidence>
<dbReference type="Proteomes" id="UP000019149">
    <property type="component" value="Unassembled WGS sequence"/>
</dbReference>
<dbReference type="KEGG" id="egl:EGR_08258"/>
<comment type="caution">
    <text evidence="1">The sequence shown here is derived from an EMBL/GenBank/DDBJ whole genome shotgun (WGS) entry which is preliminary data.</text>
</comment>
<dbReference type="AlphaFoldDB" id="W6U8U8"/>